<proteinExistence type="evidence at transcript level"/>
<dbReference type="AlphaFoldDB" id="V5HWV0"/>
<evidence type="ECO:0000313" key="1">
    <source>
        <dbReference type="EMBL" id="JAB78938.1"/>
    </source>
</evidence>
<protein>
    <submittedName>
        <fullName evidence="1">Uncharacterized protein</fullName>
    </submittedName>
</protein>
<organism evidence="1">
    <name type="scientific">Ixodes ricinus</name>
    <name type="common">Common tick</name>
    <name type="synonym">Acarus ricinus</name>
    <dbReference type="NCBI Taxonomy" id="34613"/>
    <lineage>
        <taxon>Eukaryota</taxon>
        <taxon>Metazoa</taxon>
        <taxon>Ecdysozoa</taxon>
        <taxon>Arthropoda</taxon>
        <taxon>Chelicerata</taxon>
        <taxon>Arachnida</taxon>
        <taxon>Acari</taxon>
        <taxon>Parasitiformes</taxon>
        <taxon>Ixodida</taxon>
        <taxon>Ixodoidea</taxon>
        <taxon>Ixodidae</taxon>
        <taxon>Ixodinae</taxon>
        <taxon>Ixodes</taxon>
    </lineage>
</organism>
<sequence length="219" mass="24933">ERRRLLGALKKHGSSDAQKLAKVVGTKSASAVSYFMLQQWKKLDKRQVVEKSGAAMANWLRVMAKPKNKIRRSYDRSQVLLQIVERCSEGPFAVTGEDPRLDELYRLLLDVMENHVPATLSFTDRWLLGRLLATLARALATLDLEPEREALRQAAARIEESFENQPEGQAKKQTRCNTYPTIEERLQGLLQSWNSLGLSPDTLRRPHQLTAAWLAARDR</sequence>
<feature type="non-terminal residue" evidence="1">
    <location>
        <position position="1"/>
    </location>
</feature>
<dbReference type="EMBL" id="GANP01005530">
    <property type="protein sequence ID" value="JAB78938.1"/>
    <property type="molecule type" value="mRNA"/>
</dbReference>
<name>V5HWV0_IXORI</name>
<reference evidence="1" key="1">
    <citation type="journal article" date="2015" name="Sci. Rep.">
        <title>Tissue- and time-dependent transcription in Ixodes ricinus salivary glands and midguts when blood feeding on the vertebrate host.</title>
        <authorList>
            <person name="Kotsyfakis M."/>
            <person name="Schwarz A."/>
            <person name="Erhart J."/>
            <person name="Ribeiro J.M."/>
        </authorList>
    </citation>
    <scope>NUCLEOTIDE SEQUENCE</scope>
    <source>
        <tissue evidence="1">Salivary gland and midgut</tissue>
    </source>
</reference>
<accession>V5HWV0</accession>